<dbReference type="InterPro" id="IPR002110">
    <property type="entry name" value="Ankyrin_rpt"/>
</dbReference>
<reference evidence="13 14" key="1">
    <citation type="submission" date="2025-04" db="UniProtKB">
        <authorList>
            <consortium name="RefSeq"/>
        </authorList>
    </citation>
    <scope>IDENTIFICATION</scope>
    <source>
        <tissue evidence="13 14">Whole body pupa</tissue>
    </source>
</reference>
<dbReference type="GO" id="GO:0004359">
    <property type="term" value="F:glutaminase activity"/>
    <property type="evidence" value="ECO:0007669"/>
    <property type="project" value="UniProtKB-EC"/>
</dbReference>
<evidence type="ECO:0000256" key="6">
    <source>
        <dbReference type="ARBA" id="ARBA00023043"/>
    </source>
</evidence>
<feature type="region of interest" description="Disordered" evidence="10">
    <location>
        <begin position="701"/>
        <end position="735"/>
    </location>
</feature>
<keyword evidence="12" id="KW-1185">Reference proteome</keyword>
<feature type="domain" description="Glutaminase EF-hand" evidence="11">
    <location>
        <begin position="160"/>
        <end position="250"/>
    </location>
</feature>
<evidence type="ECO:0000256" key="2">
    <source>
        <dbReference type="ARBA" id="ARBA00011881"/>
    </source>
</evidence>
<evidence type="ECO:0000256" key="7">
    <source>
        <dbReference type="ARBA" id="ARBA00049534"/>
    </source>
</evidence>
<keyword evidence="4" id="KW-0677">Repeat</keyword>
<dbReference type="GO" id="GO:0006537">
    <property type="term" value="P:glutamate biosynthetic process"/>
    <property type="evidence" value="ECO:0007669"/>
    <property type="project" value="TreeGrafter"/>
</dbReference>
<gene>
    <name evidence="13 14" type="primary">LOC119642860</name>
</gene>
<accession>A0A9C6DZQ7</accession>
<evidence type="ECO:0000256" key="4">
    <source>
        <dbReference type="ARBA" id="ARBA00022737"/>
    </source>
</evidence>
<dbReference type="InterPro" id="IPR012338">
    <property type="entry name" value="Beta-lactam/transpept-like"/>
</dbReference>
<dbReference type="InterPro" id="IPR015868">
    <property type="entry name" value="Glutaminase"/>
</dbReference>
<dbReference type="FunFam" id="1.25.40.20:FF:000069">
    <property type="entry name" value="Glutaminase, isoform E"/>
    <property type="match status" value="1"/>
</dbReference>
<dbReference type="EC" id="3.5.1.2" evidence="3"/>
<evidence type="ECO:0000313" key="13">
    <source>
        <dbReference type="RefSeq" id="XP_037898082.1"/>
    </source>
</evidence>
<dbReference type="Gene3D" id="1.10.238.210">
    <property type="match status" value="1"/>
</dbReference>
<evidence type="ECO:0000313" key="14">
    <source>
        <dbReference type="RefSeq" id="XP_037898083.1"/>
    </source>
</evidence>
<evidence type="ECO:0000259" key="11">
    <source>
        <dbReference type="Pfam" id="PF17959"/>
    </source>
</evidence>
<evidence type="ECO:0000256" key="5">
    <source>
        <dbReference type="ARBA" id="ARBA00022801"/>
    </source>
</evidence>
<organism evidence="12 13">
    <name type="scientific">Glossina fuscipes</name>
    <dbReference type="NCBI Taxonomy" id="7396"/>
    <lineage>
        <taxon>Eukaryota</taxon>
        <taxon>Metazoa</taxon>
        <taxon>Ecdysozoa</taxon>
        <taxon>Arthropoda</taxon>
        <taxon>Hexapoda</taxon>
        <taxon>Insecta</taxon>
        <taxon>Pterygota</taxon>
        <taxon>Neoptera</taxon>
        <taxon>Endopterygota</taxon>
        <taxon>Diptera</taxon>
        <taxon>Brachycera</taxon>
        <taxon>Muscomorpha</taxon>
        <taxon>Hippoboscoidea</taxon>
        <taxon>Glossinidae</taxon>
        <taxon>Glossina</taxon>
    </lineage>
</organism>
<dbReference type="RefSeq" id="XP_037898082.1">
    <property type="nucleotide sequence ID" value="XM_038042154.1"/>
</dbReference>
<protein>
    <recommendedName>
        <fullName evidence="3">glutaminase</fullName>
        <ecNumber evidence="3">3.5.1.2</ecNumber>
    </recommendedName>
    <alternativeName>
        <fullName evidence="8">L-glutamine amidohydrolase</fullName>
    </alternativeName>
</protein>
<evidence type="ECO:0000313" key="12">
    <source>
        <dbReference type="Proteomes" id="UP000092443"/>
    </source>
</evidence>
<feature type="compositionally biased region" description="Polar residues" evidence="10">
    <location>
        <begin position="712"/>
        <end position="728"/>
    </location>
</feature>
<keyword evidence="6 9" id="KW-0040">ANK repeat</keyword>
<dbReference type="InterPro" id="IPR041541">
    <property type="entry name" value="Glutaminase_EF-hand"/>
</dbReference>
<dbReference type="Gene3D" id="3.40.710.10">
    <property type="entry name" value="DD-peptidase/beta-lactamase superfamily"/>
    <property type="match status" value="1"/>
</dbReference>
<dbReference type="SUPFAM" id="SSF56601">
    <property type="entry name" value="beta-lactamase/transpeptidase-like"/>
    <property type="match status" value="1"/>
</dbReference>
<dbReference type="Pfam" id="PF17959">
    <property type="entry name" value="EF-hand_14"/>
    <property type="match status" value="1"/>
</dbReference>
<name>A0A9C6DZQ7_9MUSC</name>
<dbReference type="GeneID" id="119642860"/>
<evidence type="ECO:0000256" key="10">
    <source>
        <dbReference type="SAM" id="MobiDB-lite"/>
    </source>
</evidence>
<dbReference type="NCBIfam" id="TIGR03814">
    <property type="entry name" value="Gln_ase"/>
    <property type="match status" value="1"/>
</dbReference>
<dbReference type="KEGG" id="gfs:119642860"/>
<feature type="repeat" description="ANK" evidence="9">
    <location>
        <begin position="617"/>
        <end position="639"/>
    </location>
</feature>
<comment type="subunit">
    <text evidence="2">Homotetramer.</text>
</comment>
<dbReference type="Proteomes" id="UP000092443">
    <property type="component" value="Unplaced"/>
</dbReference>
<evidence type="ECO:0000256" key="8">
    <source>
        <dbReference type="ARBA" id="ARBA00077251"/>
    </source>
</evidence>
<dbReference type="PANTHER" id="PTHR12544:SF29">
    <property type="entry name" value="GLUTAMINASE"/>
    <property type="match status" value="1"/>
</dbReference>
<evidence type="ECO:0000256" key="3">
    <source>
        <dbReference type="ARBA" id="ARBA00012918"/>
    </source>
</evidence>
<dbReference type="RefSeq" id="XP_037898083.1">
    <property type="nucleotide sequence ID" value="XM_038042155.1"/>
</dbReference>
<dbReference type="PROSITE" id="PS50088">
    <property type="entry name" value="ANK_REPEAT"/>
    <property type="match status" value="1"/>
</dbReference>
<dbReference type="FunFam" id="3.40.710.10:FF:000008">
    <property type="entry name" value="Glutaminase, isoform E"/>
    <property type="match status" value="1"/>
</dbReference>
<dbReference type="SMART" id="SM00248">
    <property type="entry name" value="ANK"/>
    <property type="match status" value="1"/>
</dbReference>
<comment type="similarity">
    <text evidence="1">Belongs to the glutaminase family.</text>
</comment>
<proteinExistence type="inferred from homology"/>
<dbReference type="HAMAP" id="MF_00313">
    <property type="entry name" value="Glutaminase"/>
    <property type="match status" value="1"/>
</dbReference>
<dbReference type="Pfam" id="PF12796">
    <property type="entry name" value="Ank_2"/>
    <property type="match status" value="1"/>
</dbReference>
<keyword evidence="5" id="KW-0378">Hydrolase</keyword>
<dbReference type="Gene3D" id="1.25.40.20">
    <property type="entry name" value="Ankyrin repeat-containing domain"/>
    <property type="match status" value="1"/>
</dbReference>
<dbReference type="PANTHER" id="PTHR12544">
    <property type="entry name" value="GLUTAMINASE"/>
    <property type="match status" value="1"/>
</dbReference>
<dbReference type="GO" id="GO:0006543">
    <property type="term" value="P:L-glutamine catabolic process"/>
    <property type="evidence" value="ECO:0007669"/>
    <property type="project" value="TreeGrafter"/>
</dbReference>
<dbReference type="AlphaFoldDB" id="A0A9C6DZQ7"/>
<dbReference type="InterPro" id="IPR036770">
    <property type="entry name" value="Ankyrin_rpt-contain_sf"/>
</dbReference>
<dbReference type="PROSITE" id="PS50297">
    <property type="entry name" value="ANK_REP_REGION"/>
    <property type="match status" value="1"/>
</dbReference>
<evidence type="ECO:0000256" key="1">
    <source>
        <dbReference type="ARBA" id="ARBA00011076"/>
    </source>
</evidence>
<comment type="catalytic activity">
    <reaction evidence="7">
        <text>L-glutamine + H2O = L-glutamate + NH4(+)</text>
        <dbReference type="Rhea" id="RHEA:15889"/>
        <dbReference type="ChEBI" id="CHEBI:15377"/>
        <dbReference type="ChEBI" id="CHEBI:28938"/>
        <dbReference type="ChEBI" id="CHEBI:29985"/>
        <dbReference type="ChEBI" id="CHEBI:58359"/>
        <dbReference type="EC" id="3.5.1.2"/>
    </reaction>
</comment>
<dbReference type="Pfam" id="PF04960">
    <property type="entry name" value="Glutaminase"/>
    <property type="match status" value="1"/>
</dbReference>
<sequence length="735" mass="82924">MYTSFLSTWKLLSFNKTCCCVIPFNGFVIKRFKATALNLVKNLEESTSKATVTTTTTTKYATTLSCVQAHHRQHKPQEHAVELTVKCLNIKFPVTGQLIQKSIALEQKLKTPHLLHLVSTNRKLSFYDTSNAPSGEDTFSLQKRYYSIRPHREQEQRNAEDVLFDMFYNEETGFISMGKFLAALKTTGIRRNDPRIRELMDNLKKVHKLANYESGSSPETQNLNRETFKAVVAQNIVLIAKAFRQQFIIPDFSGFVKDVEDIFWKCKTFAAGKVADYIPQLARYSPDSWGVSICTIDGQRYSIGDVDVPFTLQSCSKPLTYAIALEKLGAKLVHSYVGQEPSGRNFNELVLDYNNKPHNPMINAGAILTCSLIQALIKPEMTAAEKFDYTMSWFKRLSGGENIGFNNAVFLSEREAADRNYALGFYMRENKCYPKQTNLKEVMDFYFQCCSMETNCESVSVIAATLANGGICPTTEEKVFRPEVVRDVLSIMHSCGTYDYSGQFAFKVGLPAKSGVSGGMMLVIPNVMGIFTWSPPLDQLGNSVRGMQFCEELVNVFNFHRYDNLKHASNKKDPRKHRYETKGLSIVNLLFSAASGDVTALRRHRLSGMDITLADYDGRTALHLAASEGHLDCVKFLLEQCHVPHNPKDRWGNRPIDEAENFGHYKIVEYLKLWAEKSHTGEDVKTEIVLKNTDADEEILTDELNSEYDRSVTATQMPKEFSTSSGSDDSTRPGL</sequence>
<dbReference type="SUPFAM" id="SSF48403">
    <property type="entry name" value="Ankyrin repeat"/>
    <property type="match status" value="1"/>
</dbReference>
<dbReference type="FunFam" id="1.10.238.210:FF:000002">
    <property type="entry name" value="Blast:Glutaminase kidney isoform, mitochondrial"/>
    <property type="match status" value="1"/>
</dbReference>
<evidence type="ECO:0000256" key="9">
    <source>
        <dbReference type="PROSITE-ProRule" id="PRU00023"/>
    </source>
</evidence>